<feature type="signal peptide" evidence="4">
    <location>
        <begin position="1"/>
        <end position="37"/>
    </location>
</feature>
<keyword evidence="4" id="KW-0732">Signal</keyword>
<dbReference type="OrthoDB" id="407355at2759"/>
<dbReference type="InterPro" id="IPR050248">
    <property type="entry name" value="Polysacc_deacetylase_ArnD"/>
</dbReference>
<feature type="compositionally biased region" description="Basic and acidic residues" evidence="3">
    <location>
        <begin position="48"/>
        <end position="58"/>
    </location>
</feature>
<feature type="region of interest" description="Disordered" evidence="3">
    <location>
        <begin position="374"/>
        <end position="401"/>
    </location>
</feature>
<dbReference type="PROSITE" id="PS51257">
    <property type="entry name" value="PROKAR_LIPOPROTEIN"/>
    <property type="match status" value="1"/>
</dbReference>
<dbReference type="Gene3D" id="3.20.20.370">
    <property type="entry name" value="Glycoside hydrolase/deacetylase"/>
    <property type="match status" value="1"/>
</dbReference>
<feature type="region of interest" description="Disordered" evidence="3">
    <location>
        <begin position="36"/>
        <end position="75"/>
    </location>
</feature>
<feature type="chain" id="PRO_5040363781" evidence="4">
    <location>
        <begin position="38"/>
        <end position="435"/>
    </location>
</feature>
<dbReference type="Proteomes" id="UP000807716">
    <property type="component" value="Unassembled WGS sequence"/>
</dbReference>
<evidence type="ECO:0000259" key="5">
    <source>
        <dbReference type="PROSITE" id="PS51677"/>
    </source>
</evidence>
<evidence type="ECO:0000256" key="1">
    <source>
        <dbReference type="ARBA" id="ARBA00022723"/>
    </source>
</evidence>
<accession>A0A9P6QDH9</accession>
<feature type="compositionally biased region" description="Basic and acidic residues" evidence="3">
    <location>
        <begin position="391"/>
        <end position="401"/>
    </location>
</feature>
<dbReference type="GO" id="GO:0009272">
    <property type="term" value="P:fungal-type cell wall biogenesis"/>
    <property type="evidence" value="ECO:0007669"/>
    <property type="project" value="UniProtKB-ARBA"/>
</dbReference>
<evidence type="ECO:0000256" key="3">
    <source>
        <dbReference type="SAM" id="MobiDB-lite"/>
    </source>
</evidence>
<keyword evidence="2" id="KW-0378">Hydrolase</keyword>
<evidence type="ECO:0000256" key="4">
    <source>
        <dbReference type="SAM" id="SignalP"/>
    </source>
</evidence>
<dbReference type="Pfam" id="PF01522">
    <property type="entry name" value="Polysacc_deac_1"/>
    <property type="match status" value="1"/>
</dbReference>
<sequence>MTASEKRSTSTPRRSKVLLWIGSAALALAMVSCGVNAGDSGSSKKKIRDPTKGPDLRKMNGQVSAWPGYGEKPETNTPEVKAWVKEVDWSKVPKLPIRKVKHSGDPPLCPDHVKDSDCWWTCTGCHAPDDIIDCPDTKAWGLTYDDGPEPQITERLLKMLGEKNYTATMFVTGMKSSQAPYLLKEILSHGHHLASHSWSHSGMTTLTNEEIVAELKWTEKYIFDHTGYRVKYFRPPYGDIDNRVRAIARQLGYKIVIWTDGWDSQDWQLEEHTITEPQIVKLWKGELGDVTKRRRGVVTLEHDGDRQFVNVARTLLEMGIAKGMRPMDIPKCVHDPIGYREVPKPANTTLVVPKKEAPKKVVAAKPAVPAPVAVAKKEPPPAPAPEPAVVEEPKEEAIEPEPVKDQGVNAAGSRFTVGSLVTACTLGALAIGLAM</sequence>
<evidence type="ECO:0000313" key="6">
    <source>
        <dbReference type="EMBL" id="KAG0264257.1"/>
    </source>
</evidence>
<gene>
    <name evidence="6" type="primary">CDA2_2</name>
    <name evidence="6" type="ORF">DFQ27_001334</name>
</gene>
<keyword evidence="7" id="KW-1185">Reference proteome</keyword>
<dbReference type="AlphaFoldDB" id="A0A9P6QDH9"/>
<feature type="domain" description="NodB homology" evidence="5">
    <location>
        <begin position="138"/>
        <end position="327"/>
    </location>
</feature>
<proteinExistence type="predicted"/>
<dbReference type="PROSITE" id="PS51677">
    <property type="entry name" value="NODB"/>
    <property type="match status" value="1"/>
</dbReference>
<comment type="caution">
    <text evidence="6">The sequence shown here is derived from an EMBL/GenBank/DDBJ whole genome shotgun (WGS) entry which is preliminary data.</text>
</comment>
<dbReference type="GO" id="GO:0016020">
    <property type="term" value="C:membrane"/>
    <property type="evidence" value="ECO:0007669"/>
    <property type="project" value="TreeGrafter"/>
</dbReference>
<reference evidence="6" key="1">
    <citation type="journal article" date="2020" name="Fungal Divers.">
        <title>Resolving the Mortierellaceae phylogeny through synthesis of multi-gene phylogenetics and phylogenomics.</title>
        <authorList>
            <person name="Vandepol N."/>
            <person name="Liber J."/>
            <person name="Desiro A."/>
            <person name="Na H."/>
            <person name="Kennedy M."/>
            <person name="Barry K."/>
            <person name="Grigoriev I.V."/>
            <person name="Miller A.N."/>
            <person name="O'Donnell K."/>
            <person name="Stajich J.E."/>
            <person name="Bonito G."/>
        </authorList>
    </citation>
    <scope>NUCLEOTIDE SEQUENCE</scope>
    <source>
        <strain evidence="6">BC1065</strain>
    </source>
</reference>
<name>A0A9P6QDH9_9FUNG</name>
<dbReference type="InterPro" id="IPR011330">
    <property type="entry name" value="Glyco_hydro/deAcase_b/a-brl"/>
</dbReference>
<keyword evidence="1" id="KW-0479">Metal-binding</keyword>
<dbReference type="EMBL" id="JAAAJB010000143">
    <property type="protein sequence ID" value="KAG0264257.1"/>
    <property type="molecule type" value="Genomic_DNA"/>
</dbReference>
<evidence type="ECO:0000313" key="7">
    <source>
        <dbReference type="Proteomes" id="UP000807716"/>
    </source>
</evidence>
<dbReference type="GO" id="GO:0046872">
    <property type="term" value="F:metal ion binding"/>
    <property type="evidence" value="ECO:0007669"/>
    <property type="project" value="UniProtKB-KW"/>
</dbReference>
<protein>
    <submittedName>
        <fullName evidence="6">Chitin deacetylase</fullName>
    </submittedName>
</protein>
<dbReference type="GO" id="GO:0005975">
    <property type="term" value="P:carbohydrate metabolic process"/>
    <property type="evidence" value="ECO:0007669"/>
    <property type="project" value="InterPro"/>
</dbReference>
<dbReference type="SUPFAM" id="SSF88713">
    <property type="entry name" value="Glycoside hydrolase/deacetylase"/>
    <property type="match status" value="1"/>
</dbReference>
<dbReference type="GO" id="GO:0004099">
    <property type="term" value="F:chitin deacetylase activity"/>
    <property type="evidence" value="ECO:0007669"/>
    <property type="project" value="TreeGrafter"/>
</dbReference>
<dbReference type="InterPro" id="IPR002509">
    <property type="entry name" value="NODB_dom"/>
</dbReference>
<dbReference type="PANTHER" id="PTHR10587:SF133">
    <property type="entry name" value="CHITIN DEACETYLASE 1-RELATED"/>
    <property type="match status" value="1"/>
</dbReference>
<evidence type="ECO:0000256" key="2">
    <source>
        <dbReference type="ARBA" id="ARBA00022801"/>
    </source>
</evidence>
<organism evidence="6 7">
    <name type="scientific">Actinomortierella ambigua</name>
    <dbReference type="NCBI Taxonomy" id="1343610"/>
    <lineage>
        <taxon>Eukaryota</taxon>
        <taxon>Fungi</taxon>
        <taxon>Fungi incertae sedis</taxon>
        <taxon>Mucoromycota</taxon>
        <taxon>Mortierellomycotina</taxon>
        <taxon>Mortierellomycetes</taxon>
        <taxon>Mortierellales</taxon>
        <taxon>Mortierellaceae</taxon>
        <taxon>Actinomortierella</taxon>
    </lineage>
</organism>
<dbReference type="PANTHER" id="PTHR10587">
    <property type="entry name" value="GLYCOSYL TRANSFERASE-RELATED"/>
    <property type="match status" value="1"/>
</dbReference>